<dbReference type="Proteomes" id="UP000297452">
    <property type="component" value="Unassembled WGS sequence"/>
</dbReference>
<dbReference type="PANTHER" id="PTHR13878:SF91">
    <property type="entry name" value="FAD BINDING DOMAIN PROTEIN (AFU_ORTHOLOGUE AFUA_6G12070)-RELATED"/>
    <property type="match status" value="1"/>
</dbReference>
<reference evidence="5 6" key="1">
    <citation type="submission" date="2017-12" db="EMBL/GenBank/DDBJ databases">
        <title>Comparative genomics of Botrytis spp.</title>
        <authorList>
            <person name="Valero-Jimenez C.A."/>
            <person name="Tapia P."/>
            <person name="Veloso J."/>
            <person name="Silva-Moreno E."/>
            <person name="Staats M."/>
            <person name="Valdes J.H."/>
            <person name="Van Kan J.A.L."/>
        </authorList>
    </citation>
    <scope>NUCLEOTIDE SEQUENCE [LARGE SCALE GENOMIC DNA]</scope>
    <source>
        <strain evidence="5 6">MUCL2120</strain>
    </source>
</reference>
<keyword evidence="3" id="KW-0732">Signal</keyword>
<proteinExistence type="inferred from homology"/>
<dbReference type="GO" id="GO:0071949">
    <property type="term" value="F:FAD binding"/>
    <property type="evidence" value="ECO:0007669"/>
    <property type="project" value="InterPro"/>
</dbReference>
<name>A0A4Z1HEG4_9HELO</name>
<dbReference type="InterPro" id="IPR016169">
    <property type="entry name" value="FAD-bd_PCMH_sub2"/>
</dbReference>
<feature type="domain" description="FAD-binding PCMH-type" evidence="4">
    <location>
        <begin position="122"/>
        <end position="300"/>
    </location>
</feature>
<evidence type="ECO:0000313" key="5">
    <source>
        <dbReference type="EMBL" id="TGO47548.1"/>
    </source>
</evidence>
<dbReference type="InterPro" id="IPR050432">
    <property type="entry name" value="FAD-linked_Oxidoreductases_BP"/>
</dbReference>
<dbReference type="InterPro" id="IPR012951">
    <property type="entry name" value="BBE"/>
</dbReference>
<evidence type="ECO:0000313" key="6">
    <source>
        <dbReference type="Proteomes" id="UP000297452"/>
    </source>
</evidence>
<dbReference type="Pfam" id="PF08031">
    <property type="entry name" value="BBE"/>
    <property type="match status" value="1"/>
</dbReference>
<dbReference type="AlphaFoldDB" id="A0A4Z1HEG4"/>
<gene>
    <name evidence="5" type="ORF">BOTNAR_0519g00020</name>
</gene>
<dbReference type="InterPro" id="IPR016166">
    <property type="entry name" value="FAD-bd_PCMH"/>
</dbReference>
<dbReference type="SUPFAM" id="SSF56176">
    <property type="entry name" value="FAD-binding/transporter-associated domain-like"/>
    <property type="match status" value="1"/>
</dbReference>
<evidence type="ECO:0000256" key="2">
    <source>
        <dbReference type="ARBA" id="ARBA00023002"/>
    </source>
</evidence>
<dbReference type="InterPro" id="IPR006094">
    <property type="entry name" value="Oxid_FAD_bind_N"/>
</dbReference>
<dbReference type="OrthoDB" id="9983560at2759"/>
<dbReference type="Pfam" id="PF01565">
    <property type="entry name" value="FAD_binding_4"/>
    <property type="match status" value="1"/>
</dbReference>
<dbReference type="PROSITE" id="PS51387">
    <property type="entry name" value="FAD_PCMH"/>
    <property type="match status" value="1"/>
</dbReference>
<dbReference type="GO" id="GO:0016491">
    <property type="term" value="F:oxidoreductase activity"/>
    <property type="evidence" value="ECO:0007669"/>
    <property type="project" value="UniProtKB-KW"/>
</dbReference>
<organism evidence="5 6">
    <name type="scientific">Botryotinia narcissicola</name>
    <dbReference type="NCBI Taxonomy" id="278944"/>
    <lineage>
        <taxon>Eukaryota</taxon>
        <taxon>Fungi</taxon>
        <taxon>Dikarya</taxon>
        <taxon>Ascomycota</taxon>
        <taxon>Pezizomycotina</taxon>
        <taxon>Leotiomycetes</taxon>
        <taxon>Helotiales</taxon>
        <taxon>Sclerotiniaceae</taxon>
        <taxon>Botryotinia</taxon>
    </lineage>
</organism>
<keyword evidence="2" id="KW-0560">Oxidoreductase</keyword>
<evidence type="ECO:0000256" key="1">
    <source>
        <dbReference type="ARBA" id="ARBA00005466"/>
    </source>
</evidence>
<feature type="signal peptide" evidence="3">
    <location>
        <begin position="1"/>
        <end position="24"/>
    </location>
</feature>
<evidence type="ECO:0000256" key="3">
    <source>
        <dbReference type="SAM" id="SignalP"/>
    </source>
</evidence>
<sequence length="576" mass="63126">MHLTSLEFGIAITALASLLPKAAALIFRNKTSCRYLPGDLGWPSEDEWSSLNRTVDGRLIVGTPVEQSSCYGVGTNSLECAKVQSTWSDLDPVLVNPINIMSPYWVNNSCSPFLTGDGSCSLGNQASYAINVSCVSDVTAGIKFARKKNIRLSIKNTGHDYLGRSAGKGSLALWTHNLKDMTFMNYSSANYTGPATKVGAGVQVSELYKAASEHGYQVVGGSCPTVGVAGGWVPGGGQGPLTGAYGLGADNALEFEVVTTEGKHLIASPTQNFDLYWAISGGGPGNYAIVISITMKAHIDIPVVGAKFDFENTDDDTFYAAITAYMKHLLVLDNFVGFKAVGTFTKDLFRMDFATWPGTTVQHMNAAWEPFLSELEALNISLTFNDTKLFPTFYEHYEYFGTDVYTRNATAGSRFIPRWQVEDTERSLLELVDTMRSMAQNYSAVLNVINSNVKHLRVGNTPESNSVYPGWRDSLANLVIVIPVLEDAPWTELKARQAVMNDWEDQLRNLAPDAGGYINEGTYDNFLWKEDYFGVNYDRLRAIKKKYDPSFTLYTSTAVGSDAFTFELGEGRLCTA</sequence>
<dbReference type="InterPro" id="IPR036318">
    <property type="entry name" value="FAD-bd_PCMH-like_sf"/>
</dbReference>
<evidence type="ECO:0000259" key="4">
    <source>
        <dbReference type="PROSITE" id="PS51387"/>
    </source>
</evidence>
<dbReference type="PANTHER" id="PTHR13878">
    <property type="entry name" value="GULONOLACTONE OXIDASE"/>
    <property type="match status" value="1"/>
</dbReference>
<dbReference type="STRING" id="278944.A0A4Z1HEG4"/>
<feature type="chain" id="PRO_5021334833" description="FAD-binding PCMH-type domain-containing protein" evidence="3">
    <location>
        <begin position="25"/>
        <end position="576"/>
    </location>
</feature>
<protein>
    <recommendedName>
        <fullName evidence="4">FAD-binding PCMH-type domain-containing protein</fullName>
    </recommendedName>
</protein>
<comment type="similarity">
    <text evidence="1">Belongs to the oxygen-dependent FAD-linked oxidoreductase family.</text>
</comment>
<accession>A0A4Z1HEG4</accession>
<comment type="caution">
    <text evidence="5">The sequence shown here is derived from an EMBL/GenBank/DDBJ whole genome shotgun (WGS) entry which is preliminary data.</text>
</comment>
<dbReference type="Gene3D" id="3.30.465.10">
    <property type="match status" value="2"/>
</dbReference>
<dbReference type="EMBL" id="PQXJ01000519">
    <property type="protein sequence ID" value="TGO47548.1"/>
    <property type="molecule type" value="Genomic_DNA"/>
</dbReference>
<keyword evidence="6" id="KW-1185">Reference proteome</keyword>